<comment type="caution">
    <text evidence="2">The sequence shown here is derived from an EMBL/GenBank/DDBJ whole genome shotgun (WGS) entry which is preliminary data.</text>
</comment>
<evidence type="ECO:0000313" key="2">
    <source>
        <dbReference type="EMBL" id="KAG8200921.1"/>
    </source>
</evidence>
<name>A0AAV6VZE1_9ARAC</name>
<dbReference type="AlphaFoldDB" id="A0AAV6VZE1"/>
<sequence length="71" mass="7373">MTNAVEETEETPRMAAKGGKGSASERTGKGVRRIPTKHPGKDQREMAAIIKTSGLLGPNNGGPSCLGPEGR</sequence>
<keyword evidence="3" id="KW-1185">Reference proteome</keyword>
<proteinExistence type="predicted"/>
<feature type="compositionally biased region" description="Basic residues" evidence="1">
    <location>
        <begin position="29"/>
        <end position="38"/>
    </location>
</feature>
<evidence type="ECO:0000256" key="1">
    <source>
        <dbReference type="SAM" id="MobiDB-lite"/>
    </source>
</evidence>
<evidence type="ECO:0000313" key="3">
    <source>
        <dbReference type="Proteomes" id="UP000827092"/>
    </source>
</evidence>
<protein>
    <submittedName>
        <fullName evidence="2">Uncharacterized protein</fullName>
    </submittedName>
</protein>
<gene>
    <name evidence="2" type="ORF">JTE90_020561</name>
</gene>
<reference evidence="2 3" key="1">
    <citation type="journal article" date="2022" name="Nat. Ecol. Evol.">
        <title>A masculinizing supergene underlies an exaggerated male reproductive morph in a spider.</title>
        <authorList>
            <person name="Hendrickx F."/>
            <person name="De Corte Z."/>
            <person name="Sonet G."/>
            <person name="Van Belleghem S.M."/>
            <person name="Kostlbacher S."/>
            <person name="Vangestel C."/>
        </authorList>
    </citation>
    <scope>NUCLEOTIDE SEQUENCE [LARGE SCALE GENOMIC DNA]</scope>
    <source>
        <strain evidence="2">W744_W776</strain>
    </source>
</reference>
<organism evidence="2 3">
    <name type="scientific">Oedothorax gibbosus</name>
    <dbReference type="NCBI Taxonomy" id="931172"/>
    <lineage>
        <taxon>Eukaryota</taxon>
        <taxon>Metazoa</taxon>
        <taxon>Ecdysozoa</taxon>
        <taxon>Arthropoda</taxon>
        <taxon>Chelicerata</taxon>
        <taxon>Arachnida</taxon>
        <taxon>Araneae</taxon>
        <taxon>Araneomorphae</taxon>
        <taxon>Entelegynae</taxon>
        <taxon>Araneoidea</taxon>
        <taxon>Linyphiidae</taxon>
        <taxon>Erigoninae</taxon>
        <taxon>Oedothorax</taxon>
    </lineage>
</organism>
<dbReference type="Proteomes" id="UP000827092">
    <property type="component" value="Unassembled WGS sequence"/>
</dbReference>
<dbReference type="EMBL" id="JAFNEN010000011">
    <property type="protein sequence ID" value="KAG8200921.1"/>
    <property type="molecule type" value="Genomic_DNA"/>
</dbReference>
<accession>A0AAV6VZE1</accession>
<feature type="region of interest" description="Disordered" evidence="1">
    <location>
        <begin position="1"/>
        <end position="71"/>
    </location>
</feature>